<dbReference type="InterPro" id="IPR032466">
    <property type="entry name" value="Metal_Hydrolase"/>
</dbReference>
<sequence length="532" mass="56630">MSAADLLLTGARVRTLDPARPEATAVAVKDGVITAVGDEAGLREWRGSGTEHIDLSGATLTPGLVDAHSHPVWGLEMATGTDLTAVRDLDQLRAALAAAERTEGWIVAWGLDHNAFGGRPLDRALIEDAIGGAPAFIRLYDGHSALASGAALERAGITGPRTFVQRSTVVCDPDGRPTGHLIEHAAMDLVGERLPRPSYAERRKRLVELLSGMAATGLTGAHVMDLADGSVPGLLAAVEEETDLPVRLRLAPWCMPGADEEALDELVRLQREAGRLWRVGGVKFFMDGTVEGGTAWLEHADCRGESTEAFWPDPEAYTAAVHRLHHAGVRTATHAIGDAAVRHVLDTVEALGEGGRLRHRIEHIETVPGGLAARFAALGVIASMQPTHTAYTRADHSDEWSKRLGDERAGRAWRCRDLRDAGAYLALGSDWPIAHYDVRQVLATARLRRLPGAYDTEPVTAEQALTGLMALEGCTSHAAVAAGEQQVSGRIAVGHRADLTAFGVDPVTAPADELGEAPVRLTVCGGRVVHWG</sequence>
<evidence type="ECO:0000313" key="2">
    <source>
        <dbReference type="EMBL" id="GGV78515.1"/>
    </source>
</evidence>
<dbReference type="SUPFAM" id="SSF51338">
    <property type="entry name" value="Composite domain of metallo-dependent hydrolases"/>
    <property type="match status" value="1"/>
</dbReference>
<dbReference type="Gene3D" id="3.10.310.70">
    <property type="match status" value="1"/>
</dbReference>
<dbReference type="InterPro" id="IPR013108">
    <property type="entry name" value="Amidohydro_3"/>
</dbReference>
<protein>
    <submittedName>
        <fullName evidence="2">Amidohydrolase</fullName>
    </submittedName>
</protein>
<dbReference type="EMBL" id="BMTF01000003">
    <property type="protein sequence ID" value="GGV78515.1"/>
    <property type="molecule type" value="Genomic_DNA"/>
</dbReference>
<reference evidence="3" key="1">
    <citation type="journal article" date="2019" name="Int. J. Syst. Evol. Microbiol.">
        <title>The Global Catalogue of Microorganisms (GCM) 10K type strain sequencing project: providing services to taxonomists for standard genome sequencing and annotation.</title>
        <authorList>
            <consortium name="The Broad Institute Genomics Platform"/>
            <consortium name="The Broad Institute Genome Sequencing Center for Infectious Disease"/>
            <person name="Wu L."/>
            <person name="Ma J."/>
        </authorList>
    </citation>
    <scope>NUCLEOTIDE SEQUENCE [LARGE SCALE GENOMIC DNA]</scope>
    <source>
        <strain evidence="3">JCM 4376</strain>
    </source>
</reference>
<dbReference type="RefSeq" id="WP_189542046.1">
    <property type="nucleotide sequence ID" value="NZ_BMTF01000003.1"/>
</dbReference>
<dbReference type="Proteomes" id="UP000660675">
    <property type="component" value="Unassembled WGS sequence"/>
</dbReference>
<name>A0ABQ2VWF0_9ACTN</name>
<keyword evidence="3" id="KW-1185">Reference proteome</keyword>
<gene>
    <name evidence="2" type="ORF">GCM10015535_13680</name>
</gene>
<evidence type="ECO:0000313" key="3">
    <source>
        <dbReference type="Proteomes" id="UP000660675"/>
    </source>
</evidence>
<comment type="caution">
    <text evidence="2">The sequence shown here is derived from an EMBL/GenBank/DDBJ whole genome shotgun (WGS) entry which is preliminary data.</text>
</comment>
<dbReference type="InterPro" id="IPR033932">
    <property type="entry name" value="YtcJ-like"/>
</dbReference>
<dbReference type="PANTHER" id="PTHR22642:SF2">
    <property type="entry name" value="PROTEIN LONG AFTER FAR-RED 3"/>
    <property type="match status" value="1"/>
</dbReference>
<organism evidence="2 3">
    <name type="scientific">Streptomyces gelaticus</name>
    <dbReference type="NCBI Taxonomy" id="285446"/>
    <lineage>
        <taxon>Bacteria</taxon>
        <taxon>Bacillati</taxon>
        <taxon>Actinomycetota</taxon>
        <taxon>Actinomycetes</taxon>
        <taxon>Kitasatosporales</taxon>
        <taxon>Streptomycetaceae</taxon>
        <taxon>Streptomyces</taxon>
    </lineage>
</organism>
<dbReference type="Gene3D" id="2.30.40.10">
    <property type="entry name" value="Urease, subunit C, domain 1"/>
    <property type="match status" value="1"/>
</dbReference>
<dbReference type="Gene3D" id="3.20.20.140">
    <property type="entry name" value="Metal-dependent hydrolases"/>
    <property type="match status" value="1"/>
</dbReference>
<evidence type="ECO:0000259" key="1">
    <source>
        <dbReference type="Pfam" id="PF07969"/>
    </source>
</evidence>
<dbReference type="SUPFAM" id="SSF51556">
    <property type="entry name" value="Metallo-dependent hydrolases"/>
    <property type="match status" value="1"/>
</dbReference>
<dbReference type="PANTHER" id="PTHR22642">
    <property type="entry name" value="IMIDAZOLONEPROPIONASE"/>
    <property type="match status" value="1"/>
</dbReference>
<accession>A0ABQ2VWF0</accession>
<dbReference type="CDD" id="cd01300">
    <property type="entry name" value="YtcJ_like"/>
    <property type="match status" value="1"/>
</dbReference>
<dbReference type="InterPro" id="IPR011059">
    <property type="entry name" value="Metal-dep_hydrolase_composite"/>
</dbReference>
<dbReference type="Pfam" id="PF07969">
    <property type="entry name" value="Amidohydro_3"/>
    <property type="match status" value="1"/>
</dbReference>
<feature type="domain" description="Amidohydrolase 3" evidence="1">
    <location>
        <begin position="52"/>
        <end position="530"/>
    </location>
</feature>
<proteinExistence type="predicted"/>